<reference evidence="2 3" key="1">
    <citation type="submission" date="2019-03" db="EMBL/GenBank/DDBJ databases">
        <title>Rhizobium sp. nov., an bacterium isolated from biocrust in Mu Us Desert.</title>
        <authorList>
            <person name="Lixiong L."/>
        </authorList>
    </citation>
    <scope>NUCLEOTIDE SEQUENCE [LARGE SCALE GENOMIC DNA]</scope>
    <source>
        <strain evidence="2 3">SPY-1</strain>
    </source>
</reference>
<keyword evidence="3" id="KW-1185">Reference proteome</keyword>
<name>A0A4R5UB15_9HYPH</name>
<dbReference type="Pfam" id="PF09557">
    <property type="entry name" value="DUF2382"/>
    <property type="match status" value="1"/>
</dbReference>
<proteinExistence type="predicted"/>
<protein>
    <submittedName>
        <fullName evidence="2">DUF2382 domain-containing protein</fullName>
    </submittedName>
</protein>
<evidence type="ECO:0000259" key="1">
    <source>
        <dbReference type="Pfam" id="PF09557"/>
    </source>
</evidence>
<dbReference type="OrthoDB" id="7586109at2"/>
<gene>
    <name evidence="2" type="ORF">E2F50_18120</name>
</gene>
<dbReference type="AlphaFoldDB" id="A0A4R5UB15"/>
<dbReference type="Proteomes" id="UP000295238">
    <property type="component" value="Unassembled WGS sequence"/>
</dbReference>
<evidence type="ECO:0000313" key="2">
    <source>
        <dbReference type="EMBL" id="TDK32237.1"/>
    </source>
</evidence>
<accession>A0A4R5UB15</accession>
<evidence type="ECO:0000313" key="3">
    <source>
        <dbReference type="Proteomes" id="UP000295238"/>
    </source>
</evidence>
<comment type="caution">
    <text evidence="2">The sequence shown here is derived from an EMBL/GenBank/DDBJ whole genome shotgun (WGS) entry which is preliminary data.</text>
</comment>
<dbReference type="EMBL" id="SMTL01000005">
    <property type="protein sequence ID" value="TDK32237.1"/>
    <property type="molecule type" value="Genomic_DNA"/>
</dbReference>
<dbReference type="InterPro" id="IPR019060">
    <property type="entry name" value="DUF2382"/>
</dbReference>
<sequence length="123" mass="13948">MSIDDHKIEIVEETASIDKERVVTGRIRVTTSSTTVNDLAEATLDGMRVEVTRERLDREITSIPETRVEGDLTIIPVVEEIVVVEKRLVLVEEIRIRKIATTEEVAVPVKLRKQTATIERLDE</sequence>
<organism evidence="2 3">
    <name type="scientific">Rhizobium deserti</name>
    <dbReference type="NCBI Taxonomy" id="2547961"/>
    <lineage>
        <taxon>Bacteria</taxon>
        <taxon>Pseudomonadati</taxon>
        <taxon>Pseudomonadota</taxon>
        <taxon>Alphaproteobacteria</taxon>
        <taxon>Hyphomicrobiales</taxon>
        <taxon>Rhizobiaceae</taxon>
        <taxon>Rhizobium/Agrobacterium group</taxon>
        <taxon>Rhizobium</taxon>
    </lineage>
</organism>
<dbReference type="RefSeq" id="WP_133317576.1">
    <property type="nucleotide sequence ID" value="NZ_SMTL01000005.1"/>
</dbReference>
<feature type="domain" description="DUF2382" evidence="1">
    <location>
        <begin position="8"/>
        <end position="117"/>
    </location>
</feature>